<dbReference type="InterPro" id="IPR050166">
    <property type="entry name" value="ABC_transporter_ATP-bind"/>
</dbReference>
<evidence type="ECO:0000313" key="3">
    <source>
        <dbReference type="EMBL" id="NGN68815.1"/>
    </source>
</evidence>
<dbReference type="GO" id="GO:0005524">
    <property type="term" value="F:ATP binding"/>
    <property type="evidence" value="ECO:0007669"/>
    <property type="project" value="UniProtKB-KW"/>
</dbReference>
<reference evidence="3 4" key="1">
    <citation type="submission" date="2020-02" db="EMBL/GenBank/DDBJ databases">
        <title>Whole-genome analyses of novel actinobacteria.</title>
        <authorList>
            <person name="Sahin N."/>
        </authorList>
    </citation>
    <scope>NUCLEOTIDE SEQUENCE [LARGE SCALE GENOMIC DNA]</scope>
    <source>
        <strain evidence="3 4">A7024</strain>
    </source>
</reference>
<feature type="domain" description="ABC transporter" evidence="2">
    <location>
        <begin position="17"/>
        <end position="54"/>
    </location>
</feature>
<dbReference type="InterPro" id="IPR027417">
    <property type="entry name" value="P-loop_NTPase"/>
</dbReference>
<dbReference type="GO" id="GO:0016887">
    <property type="term" value="F:ATP hydrolysis activity"/>
    <property type="evidence" value="ECO:0007669"/>
    <property type="project" value="InterPro"/>
</dbReference>
<dbReference type="RefSeq" id="WP_165243120.1">
    <property type="nucleotide sequence ID" value="NZ_JAAKZV010000234.1"/>
</dbReference>
<keyword evidence="3" id="KW-0067">ATP-binding</keyword>
<sequence length="56" mass="5849">MLRLDDVTVRFGDHRALDSVTLEVAEHETVCVLGPSGSGKSTLLRVVAGLQAVDGG</sequence>
<evidence type="ECO:0000259" key="2">
    <source>
        <dbReference type="Pfam" id="PF00005"/>
    </source>
</evidence>
<keyword evidence="3" id="KW-0547">Nucleotide-binding</keyword>
<organism evidence="3 4">
    <name type="scientific">Streptomyces coryli</name>
    <dbReference type="NCBI Taxonomy" id="1128680"/>
    <lineage>
        <taxon>Bacteria</taxon>
        <taxon>Bacillati</taxon>
        <taxon>Actinomycetota</taxon>
        <taxon>Actinomycetes</taxon>
        <taxon>Kitasatosporales</taxon>
        <taxon>Streptomycetaceae</taxon>
        <taxon>Streptomyces</taxon>
    </lineage>
</organism>
<dbReference type="AlphaFoldDB" id="A0A6G4U999"/>
<accession>A0A6G4U999</accession>
<dbReference type="EMBL" id="JAAKZV010000234">
    <property type="protein sequence ID" value="NGN68815.1"/>
    <property type="molecule type" value="Genomic_DNA"/>
</dbReference>
<feature type="non-terminal residue" evidence="3">
    <location>
        <position position="56"/>
    </location>
</feature>
<keyword evidence="1" id="KW-0813">Transport</keyword>
<dbReference type="InterPro" id="IPR003439">
    <property type="entry name" value="ABC_transporter-like_ATP-bd"/>
</dbReference>
<dbReference type="Proteomes" id="UP000481583">
    <property type="component" value="Unassembled WGS sequence"/>
</dbReference>
<keyword evidence="4" id="KW-1185">Reference proteome</keyword>
<comment type="caution">
    <text evidence="3">The sequence shown here is derived from an EMBL/GenBank/DDBJ whole genome shotgun (WGS) entry which is preliminary data.</text>
</comment>
<dbReference type="SUPFAM" id="SSF52540">
    <property type="entry name" value="P-loop containing nucleoside triphosphate hydrolases"/>
    <property type="match status" value="1"/>
</dbReference>
<evidence type="ECO:0000313" key="4">
    <source>
        <dbReference type="Proteomes" id="UP000481583"/>
    </source>
</evidence>
<dbReference type="Gene3D" id="3.40.50.300">
    <property type="entry name" value="P-loop containing nucleotide triphosphate hydrolases"/>
    <property type="match status" value="1"/>
</dbReference>
<dbReference type="PANTHER" id="PTHR42788">
    <property type="entry name" value="TAURINE IMPORT ATP-BINDING PROTEIN-RELATED"/>
    <property type="match status" value="1"/>
</dbReference>
<proteinExistence type="predicted"/>
<gene>
    <name evidence="3" type="ORF">G5C51_33600</name>
</gene>
<dbReference type="PANTHER" id="PTHR42788:SF13">
    <property type="entry name" value="ALIPHATIC SULFONATES IMPORT ATP-BINDING PROTEIN SSUB"/>
    <property type="match status" value="1"/>
</dbReference>
<dbReference type="Pfam" id="PF00005">
    <property type="entry name" value="ABC_tran"/>
    <property type="match status" value="1"/>
</dbReference>
<protein>
    <submittedName>
        <fullName evidence="3">ATP-binding cassette domain-containing protein</fullName>
    </submittedName>
</protein>
<name>A0A6G4U999_9ACTN</name>
<evidence type="ECO:0000256" key="1">
    <source>
        <dbReference type="ARBA" id="ARBA00022448"/>
    </source>
</evidence>